<keyword evidence="2" id="KW-1185">Reference proteome</keyword>
<dbReference type="EMBL" id="BPVZ01000002">
    <property type="protein sequence ID" value="GKU87899.1"/>
    <property type="molecule type" value="Genomic_DNA"/>
</dbReference>
<gene>
    <name evidence="1" type="ORF">SLEP1_g2226</name>
</gene>
<organism evidence="1 2">
    <name type="scientific">Rubroshorea leprosula</name>
    <dbReference type="NCBI Taxonomy" id="152421"/>
    <lineage>
        <taxon>Eukaryota</taxon>
        <taxon>Viridiplantae</taxon>
        <taxon>Streptophyta</taxon>
        <taxon>Embryophyta</taxon>
        <taxon>Tracheophyta</taxon>
        <taxon>Spermatophyta</taxon>
        <taxon>Magnoliopsida</taxon>
        <taxon>eudicotyledons</taxon>
        <taxon>Gunneridae</taxon>
        <taxon>Pentapetalae</taxon>
        <taxon>rosids</taxon>
        <taxon>malvids</taxon>
        <taxon>Malvales</taxon>
        <taxon>Dipterocarpaceae</taxon>
        <taxon>Rubroshorea</taxon>
    </lineage>
</organism>
<name>A0AAV5HQK5_9ROSI</name>
<sequence length="60" mass="6517">MGRIASSTVTIVVPDPDGQRIGSGAATLNTIHSLARRYEKLGFNLGLEVIQSSNCDYFLY</sequence>
<evidence type="ECO:0000313" key="1">
    <source>
        <dbReference type="EMBL" id="GKU87899.1"/>
    </source>
</evidence>
<accession>A0AAV5HQK5</accession>
<proteinExistence type="predicted"/>
<reference evidence="1 2" key="1">
    <citation type="journal article" date="2021" name="Commun. Biol.">
        <title>The genome of Shorea leprosula (Dipterocarpaceae) highlights the ecological relevance of drought in aseasonal tropical rainforests.</title>
        <authorList>
            <person name="Ng K.K.S."/>
            <person name="Kobayashi M.J."/>
            <person name="Fawcett J.A."/>
            <person name="Hatakeyama M."/>
            <person name="Paape T."/>
            <person name="Ng C.H."/>
            <person name="Ang C.C."/>
            <person name="Tnah L.H."/>
            <person name="Lee C.T."/>
            <person name="Nishiyama T."/>
            <person name="Sese J."/>
            <person name="O'Brien M.J."/>
            <person name="Copetti D."/>
            <person name="Mohd Noor M.I."/>
            <person name="Ong R.C."/>
            <person name="Putra M."/>
            <person name="Sireger I.Z."/>
            <person name="Indrioko S."/>
            <person name="Kosugi Y."/>
            <person name="Izuno A."/>
            <person name="Isagi Y."/>
            <person name="Lee S.L."/>
            <person name="Shimizu K.K."/>
        </authorList>
    </citation>
    <scope>NUCLEOTIDE SEQUENCE [LARGE SCALE GENOMIC DNA]</scope>
    <source>
        <strain evidence="1">214</strain>
    </source>
</reference>
<dbReference type="Proteomes" id="UP001054252">
    <property type="component" value="Unassembled WGS sequence"/>
</dbReference>
<comment type="caution">
    <text evidence="1">The sequence shown here is derived from an EMBL/GenBank/DDBJ whole genome shotgun (WGS) entry which is preliminary data.</text>
</comment>
<protein>
    <submittedName>
        <fullName evidence="1">Uncharacterized protein</fullName>
    </submittedName>
</protein>
<evidence type="ECO:0000313" key="2">
    <source>
        <dbReference type="Proteomes" id="UP001054252"/>
    </source>
</evidence>
<dbReference type="AlphaFoldDB" id="A0AAV5HQK5"/>